<accession>A0A1R0H0M8</accession>
<evidence type="ECO:0000256" key="1">
    <source>
        <dbReference type="SAM" id="Phobius"/>
    </source>
</evidence>
<protein>
    <recommendedName>
        <fullName evidence="4">DUF962 domain-containing protein</fullName>
    </recommendedName>
</protein>
<comment type="caution">
    <text evidence="2">The sequence shown here is derived from an EMBL/GenBank/DDBJ whole genome shotgun (WGS) entry which is preliminary data.</text>
</comment>
<dbReference type="Pfam" id="PF06127">
    <property type="entry name" value="Mpo1-like"/>
    <property type="match status" value="1"/>
</dbReference>
<dbReference type="AlphaFoldDB" id="A0A1R0H0M8"/>
<keyword evidence="3" id="KW-1185">Reference proteome</keyword>
<dbReference type="PANTHER" id="PTHR34205:SF2">
    <property type="entry name" value="DUF962 DOMAIN-CONTAINING PROTEIN"/>
    <property type="match status" value="1"/>
</dbReference>
<keyword evidence="1" id="KW-1133">Transmembrane helix</keyword>
<gene>
    <name evidence="2" type="ORF">AYI68_g3191</name>
</gene>
<keyword evidence="1" id="KW-0472">Membrane</keyword>
<name>A0A1R0H0M8_9FUNG</name>
<dbReference type="EMBL" id="LSSL01001329">
    <property type="protein sequence ID" value="OLY82680.1"/>
    <property type="molecule type" value="Genomic_DNA"/>
</dbReference>
<evidence type="ECO:0008006" key="4">
    <source>
        <dbReference type="Google" id="ProtNLM"/>
    </source>
</evidence>
<keyword evidence="1" id="KW-0812">Transmembrane</keyword>
<feature type="transmembrane region" description="Helical" evidence="1">
    <location>
        <begin position="40"/>
        <end position="57"/>
    </location>
</feature>
<dbReference type="Proteomes" id="UP000187455">
    <property type="component" value="Unassembled WGS sequence"/>
</dbReference>
<dbReference type="OrthoDB" id="5511466at2759"/>
<feature type="transmembrane region" description="Helical" evidence="1">
    <location>
        <begin position="63"/>
        <end position="82"/>
    </location>
</feature>
<proteinExistence type="predicted"/>
<reference evidence="2 3" key="1">
    <citation type="journal article" date="2016" name="Mol. Biol. Evol.">
        <title>Genome-Wide Survey of Gut Fungi (Harpellales) Reveals the First Horizontally Transferred Ubiquitin Gene from a Mosquito Host.</title>
        <authorList>
            <person name="Wang Y."/>
            <person name="White M.M."/>
            <person name="Kvist S."/>
            <person name="Moncalvo J.M."/>
        </authorList>
    </citation>
    <scope>NUCLEOTIDE SEQUENCE [LARGE SCALE GENOMIC DNA]</scope>
    <source>
        <strain evidence="2 3">ALG-7-W6</strain>
    </source>
</reference>
<dbReference type="InterPro" id="IPR009305">
    <property type="entry name" value="Mpo1-like"/>
</dbReference>
<organism evidence="2 3">
    <name type="scientific">Smittium mucronatum</name>
    <dbReference type="NCBI Taxonomy" id="133383"/>
    <lineage>
        <taxon>Eukaryota</taxon>
        <taxon>Fungi</taxon>
        <taxon>Fungi incertae sedis</taxon>
        <taxon>Zoopagomycota</taxon>
        <taxon>Kickxellomycotina</taxon>
        <taxon>Harpellomycetes</taxon>
        <taxon>Harpellales</taxon>
        <taxon>Legeriomycetaceae</taxon>
        <taxon>Smittium</taxon>
    </lineage>
</organism>
<dbReference type="PANTHER" id="PTHR34205">
    <property type="entry name" value="TRANSMEMBRANE PROTEIN"/>
    <property type="match status" value="1"/>
</dbReference>
<sequence length="114" mass="13106">MGIANPTYKKYPISKTGYKSLAEFYPFYLGEHSNIVCRRLHVVGSTIGLTVMAYLLLLGYYPLVFLGLIPGYTLAWIGHLVFEKNRPATFKYPLYSFASDMRLIYEVYNGSRKF</sequence>
<evidence type="ECO:0000313" key="3">
    <source>
        <dbReference type="Proteomes" id="UP000187455"/>
    </source>
</evidence>
<evidence type="ECO:0000313" key="2">
    <source>
        <dbReference type="EMBL" id="OLY82680.1"/>
    </source>
</evidence>